<dbReference type="GO" id="GO:0050808">
    <property type="term" value="P:synapse organization"/>
    <property type="evidence" value="ECO:0007669"/>
    <property type="project" value="TreeGrafter"/>
</dbReference>
<dbReference type="PROSITE" id="PS50835">
    <property type="entry name" value="IG_LIKE"/>
    <property type="match status" value="1"/>
</dbReference>
<dbReference type="OrthoDB" id="190835at2759"/>
<name>A0A3M7P6L3_BRAPC</name>
<proteinExistence type="predicted"/>
<dbReference type="SMART" id="SM00409">
    <property type="entry name" value="IG"/>
    <property type="match status" value="2"/>
</dbReference>
<dbReference type="GO" id="GO:0032589">
    <property type="term" value="C:neuron projection membrane"/>
    <property type="evidence" value="ECO:0007669"/>
    <property type="project" value="TreeGrafter"/>
</dbReference>
<keyword evidence="1" id="KW-0732">Signal</keyword>
<organism evidence="3 4">
    <name type="scientific">Brachionus plicatilis</name>
    <name type="common">Marine rotifer</name>
    <name type="synonym">Brachionus muelleri</name>
    <dbReference type="NCBI Taxonomy" id="10195"/>
    <lineage>
        <taxon>Eukaryota</taxon>
        <taxon>Metazoa</taxon>
        <taxon>Spiralia</taxon>
        <taxon>Gnathifera</taxon>
        <taxon>Rotifera</taxon>
        <taxon>Eurotatoria</taxon>
        <taxon>Monogononta</taxon>
        <taxon>Pseudotrocha</taxon>
        <taxon>Ploima</taxon>
        <taxon>Brachionidae</taxon>
        <taxon>Brachionus</taxon>
    </lineage>
</organism>
<dbReference type="Proteomes" id="UP000276133">
    <property type="component" value="Unassembled WGS sequence"/>
</dbReference>
<gene>
    <name evidence="3" type="ORF">BpHYR1_018388</name>
</gene>
<feature type="chain" id="PRO_5018297653" evidence="1">
    <location>
        <begin position="31"/>
        <end position="324"/>
    </location>
</feature>
<dbReference type="PANTHER" id="PTHR23279:SF36">
    <property type="entry name" value="DEFECTIVE PROBOSCIS EXTENSION RESPONSE 9, ISOFORM A"/>
    <property type="match status" value="1"/>
</dbReference>
<dbReference type="EMBL" id="REGN01012852">
    <property type="protein sequence ID" value="RMZ94705.1"/>
    <property type="molecule type" value="Genomic_DNA"/>
</dbReference>
<evidence type="ECO:0000313" key="4">
    <source>
        <dbReference type="Proteomes" id="UP000276133"/>
    </source>
</evidence>
<dbReference type="SUPFAM" id="SSF48726">
    <property type="entry name" value="Immunoglobulin"/>
    <property type="match status" value="2"/>
</dbReference>
<dbReference type="InterPro" id="IPR003599">
    <property type="entry name" value="Ig_sub"/>
</dbReference>
<accession>A0A3M7P6L3</accession>
<protein>
    <submittedName>
        <fullName evidence="3">Limbic system-associated membrane-like</fullName>
    </submittedName>
</protein>
<dbReference type="AlphaFoldDB" id="A0A3M7P6L3"/>
<feature type="signal peptide" evidence="1">
    <location>
        <begin position="1"/>
        <end position="30"/>
    </location>
</feature>
<dbReference type="STRING" id="10195.A0A3M7P6L3"/>
<reference evidence="3 4" key="1">
    <citation type="journal article" date="2018" name="Sci. Rep.">
        <title>Genomic signatures of local adaptation to the degree of environmental predictability in rotifers.</title>
        <authorList>
            <person name="Franch-Gras L."/>
            <person name="Hahn C."/>
            <person name="Garcia-Roger E.M."/>
            <person name="Carmona M.J."/>
            <person name="Serra M."/>
            <person name="Gomez A."/>
        </authorList>
    </citation>
    <scope>NUCLEOTIDE SEQUENCE [LARGE SCALE GENOMIC DNA]</scope>
    <source>
        <strain evidence="3">HYR1</strain>
    </source>
</reference>
<evidence type="ECO:0000259" key="2">
    <source>
        <dbReference type="PROSITE" id="PS50835"/>
    </source>
</evidence>
<evidence type="ECO:0000313" key="3">
    <source>
        <dbReference type="EMBL" id="RMZ94705.1"/>
    </source>
</evidence>
<dbReference type="InterPro" id="IPR036179">
    <property type="entry name" value="Ig-like_dom_sf"/>
</dbReference>
<dbReference type="PANTHER" id="PTHR23279">
    <property type="entry name" value="DEFECTIVE PROBOSCIS EXTENSION RESPONSE DPR -RELATED"/>
    <property type="match status" value="1"/>
</dbReference>
<dbReference type="InterPro" id="IPR037448">
    <property type="entry name" value="Zig-8"/>
</dbReference>
<dbReference type="InterPro" id="IPR013783">
    <property type="entry name" value="Ig-like_fold"/>
</dbReference>
<sequence length="324" mass="38254">MKKAYQLAYIFLLKILSISILSLGSQASHASHELSWNKSEARLKYHDLWHEENEVVVINCSLEVRKDQHVVWHRKYDKTAVHVLTIGSETFISDLRIRPIKQVFPSDTNALMDDDYKLTWNLEIRRLKKEDSALYYCVLNSENAYGQIYRLNVLSEFKILNDSEIFLNETDKKLENHDANRFNSVNNHVVLICKYDDVLGPNDHIRWYFNRHRIRSFSHFDIQNKSEQAETNRHSIIQIVDHSSKSTYSKLIIPNFNPKIDQGKYHCAYKGLIHSVRVHTENLNANSARFIYKQSIFSMLNTSTKNVSSMYTFLMMVFFYKFFH</sequence>
<evidence type="ECO:0000256" key="1">
    <source>
        <dbReference type="SAM" id="SignalP"/>
    </source>
</evidence>
<feature type="domain" description="Ig-like" evidence="2">
    <location>
        <begin position="189"/>
        <end position="284"/>
    </location>
</feature>
<keyword evidence="4" id="KW-1185">Reference proteome</keyword>
<dbReference type="InterPro" id="IPR007110">
    <property type="entry name" value="Ig-like_dom"/>
</dbReference>
<comment type="caution">
    <text evidence="3">The sequence shown here is derived from an EMBL/GenBank/DDBJ whole genome shotgun (WGS) entry which is preliminary data.</text>
</comment>
<dbReference type="Gene3D" id="2.60.40.10">
    <property type="entry name" value="Immunoglobulins"/>
    <property type="match status" value="2"/>
</dbReference>